<accession>A0A6A4HDA0</accession>
<keyword evidence="1" id="KW-0472">Membrane</keyword>
<reference evidence="2" key="1">
    <citation type="journal article" date="2019" name="Environ. Microbiol.">
        <title>Fungal ecological strategies reflected in gene transcription - a case study of two litter decomposers.</title>
        <authorList>
            <person name="Barbi F."/>
            <person name="Kohler A."/>
            <person name="Barry K."/>
            <person name="Baskaran P."/>
            <person name="Daum C."/>
            <person name="Fauchery L."/>
            <person name="Ihrmark K."/>
            <person name="Kuo A."/>
            <person name="LaButti K."/>
            <person name="Lipzen A."/>
            <person name="Morin E."/>
            <person name="Grigoriev I.V."/>
            <person name="Henrissat B."/>
            <person name="Lindahl B."/>
            <person name="Martin F."/>
        </authorList>
    </citation>
    <scope>NUCLEOTIDE SEQUENCE</scope>
    <source>
        <strain evidence="2">JB14</strain>
    </source>
</reference>
<dbReference type="AlphaFoldDB" id="A0A6A4HDA0"/>
<evidence type="ECO:0000313" key="2">
    <source>
        <dbReference type="EMBL" id="KAE9395693.1"/>
    </source>
</evidence>
<proteinExistence type="predicted"/>
<gene>
    <name evidence="2" type="ORF">BT96DRAFT_139838</name>
</gene>
<sequence>MGDSTVKLWKTNQLLQKEVNKLKRKQSRSVFVTRRFLFPLGVFVGTLLAFAFVQPSDIQDMHAQLMLLMDQYDITLPQLPDFDFSRLETKWNRVRSNIPEIWKLNRDGREFQVVENMKARGLSAEYPVVLIPGVSTVRSIPLLLSAQNE</sequence>
<name>A0A6A4HDA0_9AGAR</name>
<dbReference type="Proteomes" id="UP000799118">
    <property type="component" value="Unassembled WGS sequence"/>
</dbReference>
<organism evidence="2 3">
    <name type="scientific">Gymnopus androsaceus JB14</name>
    <dbReference type="NCBI Taxonomy" id="1447944"/>
    <lineage>
        <taxon>Eukaryota</taxon>
        <taxon>Fungi</taxon>
        <taxon>Dikarya</taxon>
        <taxon>Basidiomycota</taxon>
        <taxon>Agaricomycotina</taxon>
        <taxon>Agaricomycetes</taxon>
        <taxon>Agaricomycetidae</taxon>
        <taxon>Agaricales</taxon>
        <taxon>Marasmiineae</taxon>
        <taxon>Omphalotaceae</taxon>
        <taxon>Gymnopus</taxon>
    </lineage>
</organism>
<dbReference type="OrthoDB" id="190846at2759"/>
<dbReference type="EMBL" id="ML769526">
    <property type="protein sequence ID" value="KAE9395693.1"/>
    <property type="molecule type" value="Genomic_DNA"/>
</dbReference>
<keyword evidence="1" id="KW-0812">Transmembrane</keyword>
<evidence type="ECO:0000256" key="1">
    <source>
        <dbReference type="SAM" id="Phobius"/>
    </source>
</evidence>
<keyword evidence="1" id="KW-1133">Transmembrane helix</keyword>
<keyword evidence="3" id="KW-1185">Reference proteome</keyword>
<evidence type="ECO:0000313" key="3">
    <source>
        <dbReference type="Proteomes" id="UP000799118"/>
    </source>
</evidence>
<protein>
    <submittedName>
        <fullName evidence="2">Uncharacterized protein</fullName>
    </submittedName>
</protein>
<feature type="transmembrane region" description="Helical" evidence="1">
    <location>
        <begin position="36"/>
        <end position="53"/>
    </location>
</feature>